<dbReference type="Proteomes" id="UP000184395">
    <property type="component" value="Unassembled WGS sequence"/>
</dbReference>
<gene>
    <name evidence="1" type="ORF">SAMN05192548_103174</name>
</gene>
<organism evidence="1 2">
    <name type="scientific">Paraburkholderia terricola</name>
    <dbReference type="NCBI Taxonomy" id="169427"/>
    <lineage>
        <taxon>Bacteria</taxon>
        <taxon>Pseudomonadati</taxon>
        <taxon>Pseudomonadota</taxon>
        <taxon>Betaproteobacteria</taxon>
        <taxon>Burkholderiales</taxon>
        <taxon>Burkholderiaceae</taxon>
        <taxon>Paraburkholderia</taxon>
    </lineage>
</organism>
<reference evidence="1 2" key="1">
    <citation type="submission" date="2016-11" db="EMBL/GenBank/DDBJ databases">
        <authorList>
            <person name="Jaros S."/>
            <person name="Januszkiewicz K."/>
            <person name="Wedrychowicz H."/>
        </authorList>
    </citation>
    <scope>NUCLEOTIDE SEQUENCE [LARGE SCALE GENOMIC DNA]</scope>
    <source>
        <strain evidence="1 2">LMG 20594</strain>
    </source>
</reference>
<sequence>MANQEWMMAGICLLGLVSTALLMSSFSARAMKMRNVVARVSKRTRD</sequence>
<dbReference type="AlphaFoldDB" id="A0A1M6UB29"/>
<evidence type="ECO:0000313" key="2">
    <source>
        <dbReference type="Proteomes" id="UP000184395"/>
    </source>
</evidence>
<proteinExistence type="predicted"/>
<name>A0A1M6UB29_9BURK</name>
<evidence type="ECO:0000313" key="1">
    <source>
        <dbReference type="EMBL" id="SHK66387.1"/>
    </source>
</evidence>
<protein>
    <submittedName>
        <fullName evidence="1">Uncharacterized protein</fullName>
    </submittedName>
</protein>
<accession>A0A1M6UB29</accession>
<dbReference type="EMBL" id="FRAB01000031">
    <property type="protein sequence ID" value="SHK66387.1"/>
    <property type="molecule type" value="Genomic_DNA"/>
</dbReference>